<evidence type="ECO:0000313" key="2">
    <source>
        <dbReference type="Proteomes" id="UP000199095"/>
    </source>
</evidence>
<name>A0A1I0A3X4_9BACI</name>
<sequence length="142" mass="16063">MAKKQNNNNEHEIVDSKGGKLTRVGNNTKLIIGNIVDKILEIPDLAREILQSTDKSEGNYNELAKQDKKNIEKIIEHKLESGNYTDEELRDLLDRSEKITEKAEGVIGKLNKHRKEILLIVAGAMVTVLKTMIESRNNQDKS</sequence>
<protein>
    <submittedName>
        <fullName evidence="1">Uncharacterized protein</fullName>
    </submittedName>
</protein>
<keyword evidence="2" id="KW-1185">Reference proteome</keyword>
<dbReference type="STRING" id="237682.SAMN05421676_10227"/>
<dbReference type="EMBL" id="FOHJ01000002">
    <property type="protein sequence ID" value="SES88843.1"/>
    <property type="molecule type" value="Genomic_DNA"/>
</dbReference>
<gene>
    <name evidence="1" type="ORF">SAMN05421676_10227</name>
</gene>
<dbReference type="AlphaFoldDB" id="A0A1I0A3X4"/>
<evidence type="ECO:0000313" key="1">
    <source>
        <dbReference type="EMBL" id="SES88843.1"/>
    </source>
</evidence>
<organism evidence="1 2">
    <name type="scientific">Salinibacillus kushneri</name>
    <dbReference type="NCBI Taxonomy" id="237682"/>
    <lineage>
        <taxon>Bacteria</taxon>
        <taxon>Bacillati</taxon>
        <taxon>Bacillota</taxon>
        <taxon>Bacilli</taxon>
        <taxon>Bacillales</taxon>
        <taxon>Bacillaceae</taxon>
        <taxon>Salinibacillus</taxon>
    </lineage>
</organism>
<dbReference type="Proteomes" id="UP000199095">
    <property type="component" value="Unassembled WGS sequence"/>
</dbReference>
<proteinExistence type="predicted"/>
<reference evidence="2" key="1">
    <citation type="submission" date="2016-10" db="EMBL/GenBank/DDBJ databases">
        <authorList>
            <person name="Varghese N."/>
            <person name="Submissions S."/>
        </authorList>
    </citation>
    <scope>NUCLEOTIDE SEQUENCE [LARGE SCALE GENOMIC DNA]</scope>
    <source>
        <strain evidence="2">CGMCC 1.3566</strain>
    </source>
</reference>
<accession>A0A1I0A3X4</accession>
<dbReference type="OrthoDB" id="9847202at2"/>
<dbReference type="RefSeq" id="WP_093131689.1">
    <property type="nucleotide sequence ID" value="NZ_FOHJ01000002.1"/>
</dbReference>